<name>A0A3B1BAJ1_9ZZZZ</name>
<feature type="compositionally biased region" description="Basic and acidic residues" evidence="1">
    <location>
        <begin position="120"/>
        <end position="130"/>
    </location>
</feature>
<proteinExistence type="predicted"/>
<feature type="compositionally biased region" description="Basic and acidic residues" evidence="1">
    <location>
        <begin position="94"/>
        <end position="107"/>
    </location>
</feature>
<accession>A0A3B1BAJ1</accession>
<reference evidence="2" key="1">
    <citation type="submission" date="2018-06" db="EMBL/GenBank/DDBJ databases">
        <authorList>
            <person name="Zhirakovskaya E."/>
        </authorList>
    </citation>
    <scope>NUCLEOTIDE SEQUENCE</scope>
</reference>
<protein>
    <submittedName>
        <fullName evidence="2">Uncharacterized protein</fullName>
    </submittedName>
</protein>
<feature type="region of interest" description="Disordered" evidence="1">
    <location>
        <begin position="1"/>
        <end position="130"/>
    </location>
</feature>
<feature type="compositionally biased region" description="Basic and acidic residues" evidence="1">
    <location>
        <begin position="64"/>
        <end position="87"/>
    </location>
</feature>
<evidence type="ECO:0000313" key="2">
    <source>
        <dbReference type="EMBL" id="VAX07340.1"/>
    </source>
</evidence>
<feature type="compositionally biased region" description="Polar residues" evidence="1">
    <location>
        <begin position="1"/>
        <end position="13"/>
    </location>
</feature>
<evidence type="ECO:0000256" key="1">
    <source>
        <dbReference type="SAM" id="MobiDB-lite"/>
    </source>
</evidence>
<gene>
    <name evidence="2" type="ORF">MNBD_GAMMA25-2640</name>
</gene>
<dbReference type="EMBL" id="UOFY01000015">
    <property type="protein sequence ID" value="VAX07340.1"/>
    <property type="molecule type" value="Genomic_DNA"/>
</dbReference>
<organism evidence="2">
    <name type="scientific">hydrothermal vent metagenome</name>
    <dbReference type="NCBI Taxonomy" id="652676"/>
    <lineage>
        <taxon>unclassified sequences</taxon>
        <taxon>metagenomes</taxon>
        <taxon>ecological metagenomes</taxon>
    </lineage>
</organism>
<dbReference type="AlphaFoldDB" id="A0A3B1BAJ1"/>
<sequence>MEIKSNSAASAQTREARAVQASRQSDNRHDEQESEFSSRKVAQAEQERNQGPAALPNSETRFFALEDRQESKADPRLQVRAMRERVQHTYSDQEAARTTRRADREQQAQDAQLEQNTQRSEARDPIDLIA</sequence>
<feature type="compositionally biased region" description="Low complexity" evidence="1">
    <location>
        <begin position="108"/>
        <end position="118"/>
    </location>
</feature>